<dbReference type="Proteomes" id="UP000824078">
    <property type="component" value="Unassembled WGS sequence"/>
</dbReference>
<dbReference type="GO" id="GO:0042586">
    <property type="term" value="F:peptide deformylase activity"/>
    <property type="evidence" value="ECO:0007669"/>
    <property type="project" value="InterPro"/>
</dbReference>
<evidence type="ECO:0000256" key="1">
    <source>
        <dbReference type="ARBA" id="ARBA00010759"/>
    </source>
</evidence>
<dbReference type="Gene3D" id="3.90.45.10">
    <property type="entry name" value="Peptide deformylase"/>
    <property type="match status" value="1"/>
</dbReference>
<dbReference type="PRINTS" id="PR01576">
    <property type="entry name" value="PDEFORMYLASE"/>
</dbReference>
<dbReference type="InterPro" id="IPR023635">
    <property type="entry name" value="Peptide_deformylase"/>
</dbReference>
<gene>
    <name evidence="2" type="ORF">IAD17_06680</name>
</gene>
<protein>
    <submittedName>
        <fullName evidence="2">Peptide deformylase</fullName>
    </submittedName>
</protein>
<reference evidence="2" key="1">
    <citation type="submission" date="2020-10" db="EMBL/GenBank/DDBJ databases">
        <authorList>
            <person name="Gilroy R."/>
        </authorList>
    </citation>
    <scope>NUCLEOTIDE SEQUENCE</scope>
    <source>
        <strain evidence="2">ChiHjej12B11-29160</strain>
    </source>
</reference>
<evidence type="ECO:0000313" key="2">
    <source>
        <dbReference type="EMBL" id="HIU24590.1"/>
    </source>
</evidence>
<reference evidence="2" key="2">
    <citation type="journal article" date="2021" name="PeerJ">
        <title>Extensive microbial diversity within the chicken gut microbiome revealed by metagenomics and culture.</title>
        <authorList>
            <person name="Gilroy R."/>
            <person name="Ravi A."/>
            <person name="Getino M."/>
            <person name="Pursley I."/>
            <person name="Horton D.L."/>
            <person name="Alikhan N.F."/>
            <person name="Baker D."/>
            <person name="Gharbi K."/>
            <person name="Hall N."/>
            <person name="Watson M."/>
            <person name="Adriaenssens E.M."/>
            <person name="Foster-Nyarko E."/>
            <person name="Jarju S."/>
            <person name="Secka A."/>
            <person name="Antonio M."/>
            <person name="Oren A."/>
            <person name="Chaudhuri R.R."/>
            <person name="La Ragione R."/>
            <person name="Hildebrand F."/>
            <person name="Pallen M.J."/>
        </authorList>
    </citation>
    <scope>NUCLEOTIDE SEQUENCE</scope>
    <source>
        <strain evidence="2">ChiHjej12B11-29160</strain>
    </source>
</reference>
<sequence length="138" mass="15165">MIKELISDEEVLSKPAEPAGVEDADLVQDLLDTMASLDDCACLAANQIGVAKAVIVYQTDKHPHVMLNPKLVAMVKPYMAMEGCLSLKRETPVKRFQLIRVSYDTIVDGKLVSQTRKFTGWTAEIIQHGIDHCAGVLV</sequence>
<dbReference type="AlphaFoldDB" id="A0A9D1L574"/>
<comment type="similarity">
    <text evidence="1">Belongs to the polypeptide deformylase family.</text>
</comment>
<comment type="caution">
    <text evidence="2">The sequence shown here is derived from an EMBL/GenBank/DDBJ whole genome shotgun (WGS) entry which is preliminary data.</text>
</comment>
<dbReference type="EMBL" id="DVMQ01000018">
    <property type="protein sequence ID" value="HIU24590.1"/>
    <property type="molecule type" value="Genomic_DNA"/>
</dbReference>
<name>A0A9D1L574_9ACTN</name>
<accession>A0A9D1L574</accession>
<organism evidence="2 3">
    <name type="scientific">Candidatus Coprovicinus avistercoris</name>
    <dbReference type="NCBI Taxonomy" id="2840754"/>
    <lineage>
        <taxon>Bacteria</taxon>
        <taxon>Bacillati</taxon>
        <taxon>Actinomycetota</taxon>
        <taxon>Coriobacteriia</taxon>
        <taxon>Coriobacteriales</taxon>
        <taxon>Coriobacteriaceae</taxon>
        <taxon>Coriobacteriaceae incertae sedis</taxon>
        <taxon>Candidatus Coprovicinus</taxon>
    </lineage>
</organism>
<dbReference type="PANTHER" id="PTHR10458:SF22">
    <property type="entry name" value="PEPTIDE DEFORMYLASE"/>
    <property type="match status" value="1"/>
</dbReference>
<evidence type="ECO:0000313" key="3">
    <source>
        <dbReference type="Proteomes" id="UP000824078"/>
    </source>
</evidence>
<dbReference type="Pfam" id="PF01327">
    <property type="entry name" value="Pep_deformylase"/>
    <property type="match status" value="1"/>
</dbReference>
<dbReference type="PIRSF" id="PIRSF004749">
    <property type="entry name" value="Pep_def"/>
    <property type="match status" value="1"/>
</dbReference>
<dbReference type="InterPro" id="IPR036821">
    <property type="entry name" value="Peptide_deformylase_sf"/>
</dbReference>
<dbReference type="SUPFAM" id="SSF56420">
    <property type="entry name" value="Peptide deformylase"/>
    <property type="match status" value="1"/>
</dbReference>
<proteinExistence type="inferred from homology"/>
<dbReference type="PANTHER" id="PTHR10458">
    <property type="entry name" value="PEPTIDE DEFORMYLASE"/>
    <property type="match status" value="1"/>
</dbReference>